<evidence type="ECO:0000256" key="6">
    <source>
        <dbReference type="SAM" id="MobiDB-lite"/>
    </source>
</evidence>
<evidence type="ECO:0000313" key="9">
    <source>
        <dbReference type="Proteomes" id="UP001208570"/>
    </source>
</evidence>
<keyword evidence="2" id="KW-0813">Transport</keyword>
<dbReference type="Proteomes" id="UP001208570">
    <property type="component" value="Unassembled WGS sequence"/>
</dbReference>
<organism evidence="8 9">
    <name type="scientific">Paralvinella palmiformis</name>
    <dbReference type="NCBI Taxonomy" id="53620"/>
    <lineage>
        <taxon>Eukaryota</taxon>
        <taxon>Metazoa</taxon>
        <taxon>Spiralia</taxon>
        <taxon>Lophotrochozoa</taxon>
        <taxon>Annelida</taxon>
        <taxon>Polychaeta</taxon>
        <taxon>Sedentaria</taxon>
        <taxon>Canalipalpata</taxon>
        <taxon>Terebellida</taxon>
        <taxon>Terebelliformia</taxon>
        <taxon>Alvinellidae</taxon>
        <taxon>Paralvinella</taxon>
    </lineage>
</organism>
<feature type="transmembrane region" description="Helical" evidence="7">
    <location>
        <begin position="428"/>
        <end position="448"/>
    </location>
</feature>
<gene>
    <name evidence="8" type="ORF">LSH36_701g00035</name>
</gene>
<feature type="transmembrane region" description="Helical" evidence="7">
    <location>
        <begin position="281"/>
        <end position="301"/>
    </location>
</feature>
<protein>
    <recommendedName>
        <fullName evidence="10">Proton-associated sugar transporter A</fullName>
    </recommendedName>
</protein>
<evidence type="ECO:0008006" key="10">
    <source>
        <dbReference type="Google" id="ProtNLM"/>
    </source>
</evidence>
<accession>A0AAD9J2G8</accession>
<feature type="transmembrane region" description="Helical" evidence="7">
    <location>
        <begin position="83"/>
        <end position="107"/>
    </location>
</feature>
<feature type="compositionally biased region" description="Basic and acidic residues" evidence="6">
    <location>
        <begin position="352"/>
        <end position="367"/>
    </location>
</feature>
<evidence type="ECO:0000256" key="2">
    <source>
        <dbReference type="ARBA" id="ARBA00022448"/>
    </source>
</evidence>
<feature type="transmembrane region" description="Helical" evidence="7">
    <location>
        <begin position="51"/>
        <end position="71"/>
    </location>
</feature>
<keyword evidence="4 7" id="KW-1133">Transmembrane helix</keyword>
<name>A0AAD9J2G8_9ANNE</name>
<reference evidence="8" key="1">
    <citation type="journal article" date="2023" name="Mol. Biol. Evol.">
        <title>Third-Generation Sequencing Reveals the Adaptive Role of the Epigenome in Three Deep-Sea Polychaetes.</title>
        <authorList>
            <person name="Perez M."/>
            <person name="Aroh O."/>
            <person name="Sun Y."/>
            <person name="Lan Y."/>
            <person name="Juniper S.K."/>
            <person name="Young C.R."/>
            <person name="Angers B."/>
            <person name="Qian P.Y."/>
        </authorList>
    </citation>
    <scope>NUCLEOTIDE SEQUENCE</scope>
    <source>
        <strain evidence="8">P08H-3</strain>
    </source>
</reference>
<comment type="subcellular location">
    <subcellularLocation>
        <location evidence="1">Membrane</location>
        <topology evidence="1">Multi-pass membrane protein</topology>
    </subcellularLocation>
</comment>
<dbReference type="AlphaFoldDB" id="A0AAD9J2G8"/>
<feature type="transmembrane region" description="Helical" evidence="7">
    <location>
        <begin position="480"/>
        <end position="499"/>
    </location>
</feature>
<dbReference type="InterPro" id="IPR036259">
    <property type="entry name" value="MFS_trans_sf"/>
</dbReference>
<evidence type="ECO:0000313" key="8">
    <source>
        <dbReference type="EMBL" id="KAK2145114.1"/>
    </source>
</evidence>
<dbReference type="GO" id="GO:0016020">
    <property type="term" value="C:membrane"/>
    <property type="evidence" value="ECO:0007669"/>
    <property type="project" value="UniProtKB-SubCell"/>
</dbReference>
<feature type="transmembrane region" description="Helical" evidence="7">
    <location>
        <begin position="119"/>
        <end position="136"/>
    </location>
</feature>
<evidence type="ECO:0000256" key="5">
    <source>
        <dbReference type="ARBA" id="ARBA00023136"/>
    </source>
</evidence>
<evidence type="ECO:0000256" key="4">
    <source>
        <dbReference type="ARBA" id="ARBA00022989"/>
    </source>
</evidence>
<evidence type="ECO:0000256" key="7">
    <source>
        <dbReference type="SAM" id="Phobius"/>
    </source>
</evidence>
<comment type="caution">
    <text evidence="8">The sequence shown here is derived from an EMBL/GenBank/DDBJ whole genome shotgun (WGS) entry which is preliminary data.</text>
</comment>
<keyword evidence="3 7" id="KW-0812">Transmembrane</keyword>
<keyword evidence="9" id="KW-1185">Reference proteome</keyword>
<dbReference type="PANTHER" id="PTHR19432">
    <property type="entry name" value="SUGAR TRANSPORTER"/>
    <property type="match status" value="1"/>
</dbReference>
<evidence type="ECO:0000256" key="1">
    <source>
        <dbReference type="ARBA" id="ARBA00004141"/>
    </source>
</evidence>
<keyword evidence="5 7" id="KW-0472">Membrane</keyword>
<dbReference type="SUPFAM" id="SSF103473">
    <property type="entry name" value="MFS general substrate transporter"/>
    <property type="match status" value="1"/>
</dbReference>
<dbReference type="EMBL" id="JAODUP010000701">
    <property type="protein sequence ID" value="KAK2145114.1"/>
    <property type="molecule type" value="Genomic_DNA"/>
</dbReference>
<dbReference type="GO" id="GO:0008506">
    <property type="term" value="F:sucrose:proton symporter activity"/>
    <property type="evidence" value="ECO:0007669"/>
    <property type="project" value="TreeGrafter"/>
</dbReference>
<dbReference type="Gene3D" id="1.20.1250.20">
    <property type="entry name" value="MFS general substrate transporter like domains"/>
    <property type="match status" value="2"/>
</dbReference>
<dbReference type="PANTHER" id="PTHR19432:SF35">
    <property type="entry name" value="SOLUTE CARRIER FAMILY 45 MEMBER 3 ISOFORM X1"/>
    <property type="match status" value="1"/>
</dbReference>
<evidence type="ECO:0000256" key="3">
    <source>
        <dbReference type="ARBA" id="ARBA00022692"/>
    </source>
</evidence>
<sequence length="508" mass="56589">MSLGLLTSSIRVLKNIKDVQYDEVFGRITARLVDKDGDFSHIFRRKSRLQLILLSSAVCGIEFCYAAETAFVSPTLLKIGVPVIYMTLIWCLSPFLGLFLVPLFGSLSDRCRSPLGRRRPFILCLSLGIIVGLLLVPNGKDIGRMLGDQYFNYRPTALINNQTTYPTSPYEATTTNDFSVVTATGNDSSWAPPSWSASIQPHPWSILFTVIGVVLLDFSCDSCQSPCRAYLLDVCMPEDHSAGLSTFTIMAGMGGSLGYVMGGVNWRSTTFGESMGDHVRVVFSLVLVIYIVSVLLTISAIKEIPLDKLLINQEDQQKKKKRVGRLKYRKFTNESDTDDDEINKTPMTSYGSRDRTSREGSPGEKPETGTAKNIDAEMVPNSYQPKEEMCPSFVENGCPQIGEIVLPLQAEVSLKTYLFSIVRMPRSLAILCVTNLFCWMSLVCYSLYFTDFVGQAVYQGDPRADPDTRQHKLYERGVRMGSLAMSLYSFSCAVYSMSIEKLVARFSK</sequence>
<proteinExistence type="predicted"/>
<feature type="transmembrane region" description="Helical" evidence="7">
    <location>
        <begin position="241"/>
        <end position="261"/>
    </location>
</feature>
<feature type="region of interest" description="Disordered" evidence="6">
    <location>
        <begin position="335"/>
        <end position="377"/>
    </location>
</feature>